<evidence type="ECO:0000313" key="3">
    <source>
        <dbReference type="Proteomes" id="UP000005237"/>
    </source>
</evidence>
<accession>A0A8R1DVM4</accession>
<dbReference type="EnsemblMetazoa" id="CJA12834.1">
    <property type="protein sequence ID" value="CJA12834.1"/>
    <property type="gene ID" value="WBGene00132038"/>
</dbReference>
<evidence type="ECO:0000256" key="1">
    <source>
        <dbReference type="SAM" id="SignalP"/>
    </source>
</evidence>
<name>A0A8R1DVM4_CAEJA</name>
<feature type="signal peptide" evidence="1">
    <location>
        <begin position="1"/>
        <end position="17"/>
    </location>
</feature>
<dbReference type="OMA" id="RYNENAM"/>
<reference evidence="3" key="1">
    <citation type="submission" date="2010-08" db="EMBL/GenBank/DDBJ databases">
        <authorList>
            <consortium name="Caenorhabditis japonica Sequencing Consortium"/>
            <person name="Wilson R.K."/>
        </authorList>
    </citation>
    <scope>NUCLEOTIDE SEQUENCE [LARGE SCALE GENOMIC DNA]</scope>
    <source>
        <strain evidence="3">DF5081</strain>
    </source>
</reference>
<sequence length="201" mass="22871">MRCQIAILFSLVLSVWAGFVKVTLGESGNCKKYVSESGMLQVSAVKLLFLNKNHKIIRIIACKMGQQTSNIVTATCNENYDPREAKVLLSIRAVSDVLYAMNDIEYRYNENAMRMIQYKTYNPEKSQKRPFNAKAHLYIRKLEVKGDGTDIVTYDAGDNGCFTSWPNYMIADHGIYTFVDKVGYTRVYFDPAVPGEYLMPN</sequence>
<dbReference type="Proteomes" id="UP000005237">
    <property type="component" value="Unassembled WGS sequence"/>
</dbReference>
<feature type="chain" id="PRO_5035712760" evidence="1">
    <location>
        <begin position="18"/>
        <end position="201"/>
    </location>
</feature>
<keyword evidence="3" id="KW-1185">Reference proteome</keyword>
<protein>
    <submittedName>
        <fullName evidence="2">Uncharacterized protein</fullName>
    </submittedName>
</protein>
<dbReference type="AlphaFoldDB" id="A0A8R1DVM4"/>
<proteinExistence type="predicted"/>
<evidence type="ECO:0000313" key="2">
    <source>
        <dbReference type="EnsemblMetazoa" id="CJA12834.1"/>
    </source>
</evidence>
<reference evidence="2" key="2">
    <citation type="submission" date="2022-06" db="UniProtKB">
        <authorList>
            <consortium name="EnsemblMetazoa"/>
        </authorList>
    </citation>
    <scope>IDENTIFICATION</scope>
    <source>
        <strain evidence="2">DF5081</strain>
    </source>
</reference>
<organism evidence="2 3">
    <name type="scientific">Caenorhabditis japonica</name>
    <dbReference type="NCBI Taxonomy" id="281687"/>
    <lineage>
        <taxon>Eukaryota</taxon>
        <taxon>Metazoa</taxon>
        <taxon>Ecdysozoa</taxon>
        <taxon>Nematoda</taxon>
        <taxon>Chromadorea</taxon>
        <taxon>Rhabditida</taxon>
        <taxon>Rhabditina</taxon>
        <taxon>Rhabditomorpha</taxon>
        <taxon>Rhabditoidea</taxon>
        <taxon>Rhabditidae</taxon>
        <taxon>Peloderinae</taxon>
        <taxon>Caenorhabditis</taxon>
    </lineage>
</organism>
<keyword evidence="1" id="KW-0732">Signal</keyword>